<protein>
    <submittedName>
        <fullName evidence="1">Uncharacterized protein</fullName>
    </submittedName>
</protein>
<comment type="caution">
    <text evidence="1">The sequence shown here is derived from an EMBL/GenBank/DDBJ whole genome shotgun (WGS) entry which is preliminary data.</text>
</comment>
<organism evidence="1 2">
    <name type="scientific">Lecanicillium saksenae</name>
    <dbReference type="NCBI Taxonomy" id="468837"/>
    <lineage>
        <taxon>Eukaryota</taxon>
        <taxon>Fungi</taxon>
        <taxon>Dikarya</taxon>
        <taxon>Ascomycota</taxon>
        <taxon>Pezizomycotina</taxon>
        <taxon>Sordariomycetes</taxon>
        <taxon>Hypocreomycetidae</taxon>
        <taxon>Hypocreales</taxon>
        <taxon>Cordycipitaceae</taxon>
        <taxon>Lecanicillium</taxon>
    </lineage>
</organism>
<evidence type="ECO:0000313" key="2">
    <source>
        <dbReference type="Proteomes" id="UP001148737"/>
    </source>
</evidence>
<dbReference type="Proteomes" id="UP001148737">
    <property type="component" value="Unassembled WGS sequence"/>
</dbReference>
<evidence type="ECO:0000313" key="1">
    <source>
        <dbReference type="EMBL" id="KAJ3495194.1"/>
    </source>
</evidence>
<reference evidence="1" key="1">
    <citation type="submission" date="2022-07" db="EMBL/GenBank/DDBJ databases">
        <title>Genome Sequence of Lecanicillium saksenae.</title>
        <authorList>
            <person name="Buettner E."/>
        </authorList>
    </citation>
    <scope>NUCLEOTIDE SEQUENCE</scope>
    <source>
        <strain evidence="1">VT-O1</strain>
    </source>
</reference>
<proteinExistence type="predicted"/>
<dbReference type="EMBL" id="JANAKD010000304">
    <property type="protein sequence ID" value="KAJ3495194.1"/>
    <property type="molecule type" value="Genomic_DNA"/>
</dbReference>
<accession>A0ACC1QXP4</accession>
<keyword evidence="2" id="KW-1185">Reference proteome</keyword>
<name>A0ACC1QXP4_9HYPO</name>
<sequence length="108" mass="11854">MKISASVLVALASSASACLHITGAMYGPPHYNLLSSTVTDNNNVVCDLGNHPLAVENGVWNLPCVAGYEVKLSQDGYWFSINGPYGYSEHTVTHQYGNYESWDAWFYC</sequence>
<gene>
    <name evidence="1" type="ORF">NLG97_g3569</name>
</gene>